<evidence type="ECO:0000256" key="4">
    <source>
        <dbReference type="ARBA" id="ARBA00022692"/>
    </source>
</evidence>
<accession>A0A8D5ZPR3</accession>
<keyword evidence="8" id="KW-0175">Coiled coil</keyword>
<dbReference type="PANTHER" id="PTHR30193:SF37">
    <property type="entry name" value="INNER MEMBRANE ABC TRANSPORTER PERMEASE PROTEIN YCJO"/>
    <property type="match status" value="1"/>
</dbReference>
<evidence type="ECO:0000259" key="9">
    <source>
        <dbReference type="PROSITE" id="PS50928"/>
    </source>
</evidence>
<reference evidence="10" key="2">
    <citation type="journal article" date="2021" name="Microbiol. Resour. Announc.">
        <title>Complete Genome Sequence of Polycladomyces abyssicola JIR-001T, Isolated from Hemipelagic Sediment in Deep Seawater.</title>
        <authorList>
            <person name="Tsubouchi T."/>
            <person name="Kaneko Y."/>
        </authorList>
    </citation>
    <scope>NUCLEOTIDE SEQUENCE</scope>
    <source>
        <strain evidence="10">JIR-001</strain>
    </source>
</reference>
<feature type="transmembrane region" description="Helical" evidence="7">
    <location>
        <begin position="292"/>
        <end position="316"/>
    </location>
</feature>
<dbReference type="PANTHER" id="PTHR30193">
    <property type="entry name" value="ABC TRANSPORTER PERMEASE PROTEIN"/>
    <property type="match status" value="1"/>
</dbReference>
<organism evidence="10 11">
    <name type="scientific">Polycladomyces abyssicola</name>
    <dbReference type="NCBI Taxonomy" id="1125966"/>
    <lineage>
        <taxon>Bacteria</taxon>
        <taxon>Bacillati</taxon>
        <taxon>Bacillota</taxon>
        <taxon>Bacilli</taxon>
        <taxon>Bacillales</taxon>
        <taxon>Thermoactinomycetaceae</taxon>
        <taxon>Polycladomyces</taxon>
    </lineage>
</organism>
<dbReference type="RefSeq" id="WP_212772981.1">
    <property type="nucleotide sequence ID" value="NZ_AP024601.1"/>
</dbReference>
<keyword evidence="11" id="KW-1185">Reference proteome</keyword>
<comment type="similarity">
    <text evidence="7">Belongs to the binding-protein-dependent transport system permease family.</text>
</comment>
<keyword evidence="5 7" id="KW-1133">Transmembrane helix</keyword>
<dbReference type="PROSITE" id="PS50928">
    <property type="entry name" value="ABC_TM1"/>
    <property type="match status" value="1"/>
</dbReference>
<proteinExistence type="inferred from homology"/>
<evidence type="ECO:0000256" key="1">
    <source>
        <dbReference type="ARBA" id="ARBA00004651"/>
    </source>
</evidence>
<dbReference type="GO" id="GO:0055085">
    <property type="term" value="P:transmembrane transport"/>
    <property type="evidence" value="ECO:0007669"/>
    <property type="project" value="InterPro"/>
</dbReference>
<feature type="domain" description="ABC transmembrane type-1" evidence="9">
    <location>
        <begin position="206"/>
        <end position="420"/>
    </location>
</feature>
<name>A0A8D5ZPR3_9BACL</name>
<dbReference type="InterPro" id="IPR000515">
    <property type="entry name" value="MetI-like"/>
</dbReference>
<sequence>MKIGKRMELSERSIGYLFVLPTLIIILLIAIWPVIRSFWISLHDVRLNNPAKTEIHDQYGIDMEGYLNTAPFLISALDSEIQHAKAQKDRLQAIRDEVQKLSDLLNQEKGVKKRYDQVNDLLTDFKPVPPDLKYANIQNETAQKVKQSLSHIRTELEDMKKQGVLQKPRDVIGLTDGFQSALISPNYVGLQYYRQFAQDPRMWASLENTLVFTVISVALELVFGLWIAMLLNKQFIGRGWVRASVLIPWAIPTVISALMWKFLFDGQNGIVAKLFEVLHIVPNMGELLTTKWGSMFAIIVADVWKTTPFMALLLLAGLQTIPQSLYEAAEVDGASRFQKFVKITLPLLKPTILVALLFRTLDAFRIFDLVYVLTGGGPGNATETISIYAYKTMFAQMNFGAGSALSVIVFLCVAVISMVFVKVLGTDLVPSGRSK</sequence>
<evidence type="ECO:0000256" key="7">
    <source>
        <dbReference type="RuleBase" id="RU363032"/>
    </source>
</evidence>
<reference evidence="10" key="1">
    <citation type="journal article" date="2013" name="Int. J. Syst. Evol. Microbiol.">
        <title>Polycladomyces abyssicola gen. nov., sp. nov., a thermophilic filamentous bacterium isolated from hemipelagic sediment.</title>
        <authorList>
            <person name="Tsubouchi T."/>
            <person name="Shimane Y."/>
            <person name="Mori K."/>
            <person name="Usui K."/>
            <person name="Hiraki T."/>
            <person name="Tame A."/>
            <person name="Uematsu K."/>
            <person name="Maruyama T."/>
            <person name="Hatada Y."/>
        </authorList>
    </citation>
    <scope>NUCLEOTIDE SEQUENCE</scope>
    <source>
        <strain evidence="10">JIR-001</strain>
    </source>
</reference>
<gene>
    <name evidence="10" type="ORF">JIR001_24490</name>
</gene>
<dbReference type="Gene3D" id="1.10.3720.10">
    <property type="entry name" value="MetI-like"/>
    <property type="match status" value="1"/>
</dbReference>
<dbReference type="InterPro" id="IPR051393">
    <property type="entry name" value="ABC_transporter_permease"/>
</dbReference>
<dbReference type="AlphaFoldDB" id="A0A8D5ZPR3"/>
<comment type="subcellular location">
    <subcellularLocation>
        <location evidence="1 7">Cell membrane</location>
        <topology evidence="1 7">Multi-pass membrane protein</topology>
    </subcellularLocation>
</comment>
<keyword evidence="6 7" id="KW-0472">Membrane</keyword>
<evidence type="ECO:0000256" key="5">
    <source>
        <dbReference type="ARBA" id="ARBA00022989"/>
    </source>
</evidence>
<feature type="coiled-coil region" evidence="8">
    <location>
        <begin position="74"/>
        <end position="111"/>
    </location>
</feature>
<feature type="transmembrane region" description="Helical" evidence="7">
    <location>
        <begin position="210"/>
        <end position="231"/>
    </location>
</feature>
<dbReference type="GO" id="GO:0005886">
    <property type="term" value="C:plasma membrane"/>
    <property type="evidence" value="ECO:0007669"/>
    <property type="project" value="UniProtKB-SubCell"/>
</dbReference>
<dbReference type="CDD" id="cd06261">
    <property type="entry name" value="TM_PBP2"/>
    <property type="match status" value="1"/>
</dbReference>
<evidence type="ECO:0000256" key="2">
    <source>
        <dbReference type="ARBA" id="ARBA00022448"/>
    </source>
</evidence>
<protein>
    <recommendedName>
        <fullName evidence="9">ABC transmembrane type-1 domain-containing protein</fullName>
    </recommendedName>
</protein>
<evidence type="ECO:0000256" key="3">
    <source>
        <dbReference type="ARBA" id="ARBA00022475"/>
    </source>
</evidence>
<evidence type="ECO:0000313" key="11">
    <source>
        <dbReference type="Proteomes" id="UP000677436"/>
    </source>
</evidence>
<dbReference type="KEGG" id="pabs:JIR001_24490"/>
<evidence type="ECO:0000313" key="10">
    <source>
        <dbReference type="EMBL" id="BCU82666.1"/>
    </source>
</evidence>
<keyword evidence="2 7" id="KW-0813">Transport</keyword>
<dbReference type="SUPFAM" id="SSF161098">
    <property type="entry name" value="MetI-like"/>
    <property type="match status" value="1"/>
</dbReference>
<dbReference type="Pfam" id="PF00528">
    <property type="entry name" value="BPD_transp_1"/>
    <property type="match status" value="1"/>
</dbReference>
<keyword evidence="3" id="KW-1003">Cell membrane</keyword>
<evidence type="ECO:0000256" key="8">
    <source>
        <dbReference type="SAM" id="Coils"/>
    </source>
</evidence>
<dbReference type="EMBL" id="AP024601">
    <property type="protein sequence ID" value="BCU82666.1"/>
    <property type="molecule type" value="Genomic_DNA"/>
</dbReference>
<dbReference type="InterPro" id="IPR035906">
    <property type="entry name" value="MetI-like_sf"/>
</dbReference>
<feature type="transmembrane region" description="Helical" evidence="7">
    <location>
        <begin position="399"/>
        <end position="421"/>
    </location>
</feature>
<evidence type="ECO:0000256" key="6">
    <source>
        <dbReference type="ARBA" id="ARBA00023136"/>
    </source>
</evidence>
<feature type="transmembrane region" description="Helical" evidence="7">
    <location>
        <begin position="243"/>
        <end position="263"/>
    </location>
</feature>
<feature type="transmembrane region" description="Helical" evidence="7">
    <location>
        <begin position="14"/>
        <end position="35"/>
    </location>
</feature>
<keyword evidence="4 7" id="KW-0812">Transmembrane</keyword>
<dbReference type="Proteomes" id="UP000677436">
    <property type="component" value="Chromosome"/>
</dbReference>